<proteinExistence type="predicted"/>
<dbReference type="InterPro" id="IPR019734">
    <property type="entry name" value="TPR_rpt"/>
</dbReference>
<dbReference type="SUPFAM" id="SSF48452">
    <property type="entry name" value="TPR-like"/>
    <property type="match status" value="2"/>
</dbReference>
<evidence type="ECO:0000256" key="1">
    <source>
        <dbReference type="ARBA" id="ARBA00022737"/>
    </source>
</evidence>
<gene>
    <name evidence="3" type="ORF">MNBD_NITROSPIRAE02-1666</name>
</gene>
<dbReference type="PANTHER" id="PTHR44943:SF8">
    <property type="entry name" value="TPR REPEAT-CONTAINING PROTEIN MJ0263"/>
    <property type="match status" value="1"/>
</dbReference>
<dbReference type="SMART" id="SM00028">
    <property type="entry name" value="TPR"/>
    <property type="match status" value="7"/>
</dbReference>
<organism evidence="3">
    <name type="scientific">hydrothermal vent metagenome</name>
    <dbReference type="NCBI Taxonomy" id="652676"/>
    <lineage>
        <taxon>unclassified sequences</taxon>
        <taxon>metagenomes</taxon>
        <taxon>ecological metagenomes</taxon>
    </lineage>
</organism>
<protein>
    <recommendedName>
        <fullName evidence="4">Tetratricopeptide repeat protein</fullName>
    </recommendedName>
</protein>
<dbReference type="EMBL" id="UOGH01000274">
    <property type="protein sequence ID" value="VAX32945.1"/>
    <property type="molecule type" value="Genomic_DNA"/>
</dbReference>
<dbReference type="AlphaFoldDB" id="A0A3B1DMP9"/>
<name>A0A3B1DMP9_9ZZZZ</name>
<evidence type="ECO:0000256" key="2">
    <source>
        <dbReference type="ARBA" id="ARBA00022803"/>
    </source>
</evidence>
<dbReference type="Pfam" id="PF13181">
    <property type="entry name" value="TPR_8"/>
    <property type="match status" value="2"/>
</dbReference>
<dbReference type="PANTHER" id="PTHR44943">
    <property type="entry name" value="CELLULOSE SYNTHASE OPERON PROTEIN C"/>
    <property type="match status" value="1"/>
</dbReference>
<dbReference type="PROSITE" id="PS50005">
    <property type="entry name" value="TPR"/>
    <property type="match status" value="1"/>
</dbReference>
<evidence type="ECO:0008006" key="4">
    <source>
        <dbReference type="Google" id="ProtNLM"/>
    </source>
</evidence>
<dbReference type="InterPro" id="IPR011990">
    <property type="entry name" value="TPR-like_helical_dom_sf"/>
</dbReference>
<reference evidence="3" key="1">
    <citation type="submission" date="2018-06" db="EMBL/GenBank/DDBJ databases">
        <authorList>
            <person name="Zhirakovskaya E."/>
        </authorList>
    </citation>
    <scope>NUCLEOTIDE SEQUENCE</scope>
</reference>
<evidence type="ECO:0000313" key="3">
    <source>
        <dbReference type="EMBL" id="VAX32945.1"/>
    </source>
</evidence>
<accession>A0A3B1DMP9</accession>
<dbReference type="Pfam" id="PF13174">
    <property type="entry name" value="TPR_6"/>
    <property type="match status" value="1"/>
</dbReference>
<sequence>MKLTVIFPANITQWIVVAGIVLTVFLTCTESYASEPLQKVLEAIDEGRNYEAMRLLSQYKPSEKELPRYFYLKGRALEGAKRHRKAIGYLNRAYITAKDTTLREDALFERGVAYLLSGFHYEAASNFRLFINLYPGSTLIQKAYLNYAQASLKTGNYVEALAYFRKVSDTPEAIFGKAEVFQRLGLFSAAHELYNTGLISYKNYIEKHPDVLYHYAENLRIIGKPEQAKSLFYLLMDTYLRERAYLGLGLIEYARNDMESAGMYLKKASASPDRVIRRQALLNLGKTLISIDRKDRAIEYLKVLQRDYSYTPESEKALLLLAGLMRERKDYLQAEKYLREILFGRKPMRAALNELDILVNESIKNDTGAFKSIWNKSGQWLYTPSRENTLLNVAEALRNSGGDFIRVYTYLTENGSKTIRAKSLSQLAIFFSRLSDIKRVESLVTSLEKLNPGGDEKLRARAWLYYLKGKKKRAYSTITGISLPVNEDIDLLWRVKEGAPSVMTFIKNYKSMARTTGMPLRYTEMGKLLTDKGMRQKAIKYFSLALKVNPDNAQAMFMLARLNANAPLIKRLSEKKGLYGSMAKVMIKEQEIKKHILEM</sequence>
<keyword evidence="2" id="KW-0802">TPR repeat</keyword>
<dbReference type="Gene3D" id="1.25.40.10">
    <property type="entry name" value="Tetratricopeptide repeat domain"/>
    <property type="match status" value="5"/>
</dbReference>
<dbReference type="InterPro" id="IPR051685">
    <property type="entry name" value="Ycf3/AcsC/BcsC/TPR_MFPF"/>
</dbReference>
<keyword evidence="1" id="KW-0677">Repeat</keyword>